<feature type="transmembrane region" description="Helical" evidence="12">
    <location>
        <begin position="6"/>
        <end position="37"/>
    </location>
</feature>
<evidence type="ECO:0000256" key="2">
    <source>
        <dbReference type="ARBA" id="ARBA00007543"/>
    </source>
</evidence>
<keyword evidence="6 12" id="KW-0812">Transmembrane</keyword>
<sequence length="338" mass="37582">MLSLNELWFILIAVLFIGFFFLEGFDFGVGIVARFLGKDDLERRLIINTIGPFWDANEVWLITAGGAMFAAFPHWYATLFSGFYIPFVLMLLALIVRGVAFEFRGKMEQKGWKKTWDWAIFFSSLVPALLWGVAMANIVRGVAIDQEKELIGSFFDLLNVYALVGGVAAIGIFVLHGLFFITLRTTGDLQERARDAAKKIGAFVAIVFLILGIMTYTSTDIFTVHGTGWLALPILAGVAFLLTGIAAKQKRDGLAFTMTGAVIILSAASAFIGLFPRVMISSLNPDFHLTIYNAASGSYTLKVMSYVSLTLLPFVIASQLWSYYVFRKRLSHPKQLEY</sequence>
<dbReference type="PIRSF" id="PIRSF000267">
    <property type="entry name" value="Cyt_oxidse_sub2"/>
    <property type="match status" value="1"/>
</dbReference>
<proteinExistence type="inferred from homology"/>
<comment type="caution">
    <text evidence="13">The sequence shown here is derived from an EMBL/GenBank/DDBJ whole genome shotgun (WGS) entry which is preliminary data.</text>
</comment>
<evidence type="ECO:0000256" key="1">
    <source>
        <dbReference type="ARBA" id="ARBA00004651"/>
    </source>
</evidence>
<keyword evidence="10" id="KW-0408">Iron</keyword>
<feature type="transmembrane region" description="Helical" evidence="12">
    <location>
        <begin position="254"/>
        <end position="275"/>
    </location>
</feature>
<keyword evidence="5" id="KW-0349">Heme</keyword>
<feature type="transmembrane region" description="Helical" evidence="12">
    <location>
        <begin position="83"/>
        <end position="103"/>
    </location>
</feature>
<evidence type="ECO:0000256" key="7">
    <source>
        <dbReference type="ARBA" id="ARBA00022723"/>
    </source>
</evidence>
<organism evidence="13 14">
    <name type="scientific">Bacillus chungangensis</name>
    <dbReference type="NCBI Taxonomy" id="587633"/>
    <lineage>
        <taxon>Bacteria</taxon>
        <taxon>Bacillati</taxon>
        <taxon>Bacillota</taxon>
        <taxon>Bacilli</taxon>
        <taxon>Bacillales</taxon>
        <taxon>Bacillaceae</taxon>
        <taxon>Bacillus</taxon>
    </lineage>
</organism>
<evidence type="ECO:0000256" key="5">
    <source>
        <dbReference type="ARBA" id="ARBA00022617"/>
    </source>
</evidence>
<evidence type="ECO:0000256" key="12">
    <source>
        <dbReference type="SAM" id="Phobius"/>
    </source>
</evidence>
<dbReference type="GO" id="GO:0016491">
    <property type="term" value="F:oxidoreductase activity"/>
    <property type="evidence" value="ECO:0007669"/>
    <property type="project" value="UniProtKB-KW"/>
</dbReference>
<dbReference type="EC" id="1.10.3.-" evidence="13"/>
<evidence type="ECO:0000256" key="11">
    <source>
        <dbReference type="ARBA" id="ARBA00023136"/>
    </source>
</evidence>
<dbReference type="NCBIfam" id="TIGR00203">
    <property type="entry name" value="cydB"/>
    <property type="match status" value="1"/>
</dbReference>
<dbReference type="InterPro" id="IPR003317">
    <property type="entry name" value="Cyt-d_oxidase_su2"/>
</dbReference>
<dbReference type="PANTHER" id="PTHR43141">
    <property type="entry name" value="CYTOCHROME BD2 SUBUNIT II"/>
    <property type="match status" value="1"/>
</dbReference>
<comment type="similarity">
    <text evidence="2">Belongs to the cytochrome ubiquinol oxidase subunit 2 family.</text>
</comment>
<keyword evidence="3" id="KW-0813">Transport</keyword>
<evidence type="ECO:0000256" key="8">
    <source>
        <dbReference type="ARBA" id="ARBA00022982"/>
    </source>
</evidence>
<evidence type="ECO:0000313" key="14">
    <source>
        <dbReference type="Proteomes" id="UP001223586"/>
    </source>
</evidence>
<keyword evidence="11 12" id="KW-0472">Membrane</keyword>
<evidence type="ECO:0000256" key="6">
    <source>
        <dbReference type="ARBA" id="ARBA00022692"/>
    </source>
</evidence>
<reference evidence="13 14" key="1">
    <citation type="submission" date="2023-07" db="EMBL/GenBank/DDBJ databases">
        <title>Genomic Encyclopedia of Type Strains, Phase IV (KMG-IV): sequencing the most valuable type-strain genomes for metagenomic binning, comparative biology and taxonomic classification.</title>
        <authorList>
            <person name="Goeker M."/>
        </authorList>
    </citation>
    <scope>NUCLEOTIDE SEQUENCE [LARGE SCALE GENOMIC DNA]</scope>
    <source>
        <strain evidence="13 14">DSM 23837</strain>
    </source>
</reference>
<feature type="transmembrane region" description="Helical" evidence="12">
    <location>
        <begin position="303"/>
        <end position="326"/>
    </location>
</feature>
<keyword evidence="7" id="KW-0479">Metal-binding</keyword>
<accession>A0ABT9WNA2</accession>
<evidence type="ECO:0000256" key="9">
    <source>
        <dbReference type="ARBA" id="ARBA00022989"/>
    </source>
</evidence>
<dbReference type="RefSeq" id="WP_307226348.1">
    <property type="nucleotide sequence ID" value="NZ_JAUSTT010000002.1"/>
</dbReference>
<dbReference type="Pfam" id="PF02322">
    <property type="entry name" value="Cyt_bd_oxida_II"/>
    <property type="match status" value="1"/>
</dbReference>
<gene>
    <name evidence="13" type="ORF">J2S08_000509</name>
</gene>
<dbReference type="PANTHER" id="PTHR43141:SF5">
    <property type="entry name" value="CYTOCHROME BD-I UBIQUINOL OXIDASE SUBUNIT 2"/>
    <property type="match status" value="1"/>
</dbReference>
<protein>
    <submittedName>
        <fullName evidence="13">Cytochrome d ubiquinol oxidase subunit II</fullName>
        <ecNumber evidence="13">1.10.3.-</ecNumber>
    </submittedName>
</protein>
<evidence type="ECO:0000256" key="4">
    <source>
        <dbReference type="ARBA" id="ARBA00022475"/>
    </source>
</evidence>
<dbReference type="Proteomes" id="UP001223586">
    <property type="component" value="Unassembled WGS sequence"/>
</dbReference>
<feature type="transmembrane region" description="Helical" evidence="12">
    <location>
        <begin position="229"/>
        <end position="247"/>
    </location>
</feature>
<name>A0ABT9WNA2_9BACI</name>
<feature type="transmembrane region" description="Helical" evidence="12">
    <location>
        <begin position="158"/>
        <end position="179"/>
    </location>
</feature>
<evidence type="ECO:0000256" key="10">
    <source>
        <dbReference type="ARBA" id="ARBA00023004"/>
    </source>
</evidence>
<keyword evidence="13" id="KW-0560">Oxidoreductase</keyword>
<keyword evidence="4" id="KW-1003">Cell membrane</keyword>
<keyword evidence="9 12" id="KW-1133">Transmembrane helix</keyword>
<dbReference type="EMBL" id="JAUSTT010000002">
    <property type="protein sequence ID" value="MDQ0174676.1"/>
    <property type="molecule type" value="Genomic_DNA"/>
</dbReference>
<comment type="subcellular location">
    <subcellularLocation>
        <location evidence="1">Cell membrane</location>
        <topology evidence="1">Multi-pass membrane protein</topology>
    </subcellularLocation>
</comment>
<keyword evidence="14" id="KW-1185">Reference proteome</keyword>
<feature type="transmembrane region" description="Helical" evidence="12">
    <location>
        <begin position="200"/>
        <end position="217"/>
    </location>
</feature>
<evidence type="ECO:0000256" key="3">
    <source>
        <dbReference type="ARBA" id="ARBA00022448"/>
    </source>
</evidence>
<keyword evidence="8" id="KW-0249">Electron transport</keyword>
<evidence type="ECO:0000313" key="13">
    <source>
        <dbReference type="EMBL" id="MDQ0174676.1"/>
    </source>
</evidence>
<feature type="transmembrane region" description="Helical" evidence="12">
    <location>
        <begin position="115"/>
        <end position="138"/>
    </location>
</feature>